<proteinExistence type="predicted"/>
<organism evidence="3 4">
    <name type="scientific">Oryza sativa subsp. japonica</name>
    <name type="common">Rice</name>
    <dbReference type="NCBI Taxonomy" id="39947"/>
    <lineage>
        <taxon>Eukaryota</taxon>
        <taxon>Viridiplantae</taxon>
        <taxon>Streptophyta</taxon>
        <taxon>Embryophyta</taxon>
        <taxon>Tracheophyta</taxon>
        <taxon>Spermatophyta</taxon>
        <taxon>Magnoliopsida</taxon>
        <taxon>Liliopsida</taxon>
        <taxon>Poales</taxon>
        <taxon>Poaceae</taxon>
        <taxon>BOP clade</taxon>
        <taxon>Oryzoideae</taxon>
        <taxon>Oryzeae</taxon>
        <taxon>Oryzinae</taxon>
        <taxon>Oryza</taxon>
        <taxon>Oryza sativa</taxon>
    </lineage>
</organism>
<reference evidence="3" key="2">
    <citation type="submission" date="2002-11" db="EMBL/GenBank/DDBJ databases">
        <title>Oryza sativa nipponbare(GA3) genomic DNA, chromosome 8, BAC clone:OSJNBa0030G18.</title>
        <authorList>
            <person name="Sasaki T."/>
            <person name="Matsumoto T."/>
            <person name="Katayose Y."/>
        </authorList>
    </citation>
    <scope>NUCLEOTIDE SEQUENCE</scope>
</reference>
<evidence type="ECO:0000313" key="3">
    <source>
        <dbReference type="EMBL" id="BAD03905.1"/>
    </source>
</evidence>
<name>Q6YTR1_ORYSJ</name>
<reference evidence="4" key="3">
    <citation type="journal article" date="2005" name="Nature">
        <title>The map-based sequence of the rice genome.</title>
        <authorList>
            <consortium name="International rice genome sequencing project (IRGSP)"/>
            <person name="Matsumoto T."/>
            <person name="Wu J."/>
            <person name="Kanamori H."/>
            <person name="Katayose Y."/>
            <person name="Fujisawa M."/>
            <person name="Namiki N."/>
            <person name="Mizuno H."/>
            <person name="Yamamoto K."/>
            <person name="Antonio B.A."/>
            <person name="Baba T."/>
            <person name="Sakata K."/>
            <person name="Nagamura Y."/>
            <person name="Aoki H."/>
            <person name="Arikawa K."/>
            <person name="Arita K."/>
            <person name="Bito T."/>
            <person name="Chiden Y."/>
            <person name="Fujitsuka N."/>
            <person name="Fukunaka R."/>
            <person name="Hamada M."/>
            <person name="Harada C."/>
            <person name="Hayashi A."/>
            <person name="Hijishita S."/>
            <person name="Honda M."/>
            <person name="Hosokawa S."/>
            <person name="Ichikawa Y."/>
            <person name="Idonuma A."/>
            <person name="Iijima M."/>
            <person name="Ikeda M."/>
            <person name="Ikeno M."/>
            <person name="Ito K."/>
            <person name="Ito S."/>
            <person name="Ito T."/>
            <person name="Ito Y."/>
            <person name="Ito Y."/>
            <person name="Iwabuchi A."/>
            <person name="Kamiya K."/>
            <person name="Karasawa W."/>
            <person name="Kurita K."/>
            <person name="Katagiri S."/>
            <person name="Kikuta A."/>
            <person name="Kobayashi H."/>
            <person name="Kobayashi N."/>
            <person name="Machita K."/>
            <person name="Maehara T."/>
            <person name="Masukawa M."/>
            <person name="Mizubayashi T."/>
            <person name="Mukai Y."/>
            <person name="Nagasaki H."/>
            <person name="Nagata Y."/>
            <person name="Naito S."/>
            <person name="Nakashima M."/>
            <person name="Nakama Y."/>
            <person name="Nakamichi Y."/>
            <person name="Nakamura M."/>
            <person name="Meguro A."/>
            <person name="Negishi M."/>
            <person name="Ohta I."/>
            <person name="Ohta T."/>
            <person name="Okamoto M."/>
            <person name="Ono N."/>
            <person name="Saji S."/>
            <person name="Sakaguchi M."/>
            <person name="Sakai K."/>
            <person name="Shibata M."/>
            <person name="Shimokawa T."/>
            <person name="Song J."/>
            <person name="Takazaki Y."/>
            <person name="Terasawa K."/>
            <person name="Tsugane M."/>
            <person name="Tsuji K."/>
            <person name="Ueda S."/>
            <person name="Waki K."/>
            <person name="Yamagata H."/>
            <person name="Yamamoto M."/>
            <person name="Yamamoto S."/>
            <person name="Yamane H."/>
            <person name="Yoshiki S."/>
            <person name="Yoshihara R."/>
            <person name="Yukawa K."/>
            <person name="Zhong H."/>
            <person name="Yano M."/>
            <person name="Yuan Q."/>
            <person name="Ouyang S."/>
            <person name="Liu J."/>
            <person name="Jones K.M."/>
            <person name="Gansberger K."/>
            <person name="Moffat K."/>
            <person name="Hill J."/>
            <person name="Bera J."/>
            <person name="Fadrosh D."/>
            <person name="Jin S."/>
            <person name="Johri S."/>
            <person name="Kim M."/>
            <person name="Overton L."/>
            <person name="Reardon M."/>
            <person name="Tsitrin T."/>
            <person name="Vuong H."/>
            <person name="Weaver B."/>
            <person name="Ciecko A."/>
            <person name="Tallon L."/>
            <person name="Jackson J."/>
            <person name="Pai G."/>
            <person name="Aken S.V."/>
            <person name="Utterback T."/>
            <person name="Reidmuller S."/>
            <person name="Feldblyum T."/>
            <person name="Hsiao J."/>
            <person name="Zismann V."/>
            <person name="Iobst S."/>
            <person name="de Vazeille A.R."/>
            <person name="Buell C.R."/>
            <person name="Ying K."/>
            <person name="Li Y."/>
            <person name="Lu T."/>
            <person name="Huang Y."/>
            <person name="Zhao Q."/>
            <person name="Feng Q."/>
            <person name="Zhang L."/>
            <person name="Zhu J."/>
            <person name="Weng Q."/>
            <person name="Mu J."/>
            <person name="Lu Y."/>
            <person name="Fan D."/>
            <person name="Liu Y."/>
            <person name="Guan J."/>
            <person name="Zhang Y."/>
            <person name="Yu S."/>
            <person name="Liu X."/>
            <person name="Zhang Y."/>
            <person name="Hong G."/>
            <person name="Han B."/>
            <person name="Choisne N."/>
            <person name="Demange N."/>
            <person name="Orjeda G."/>
            <person name="Samain S."/>
            <person name="Cattolico L."/>
            <person name="Pelletier E."/>
            <person name="Couloux A."/>
            <person name="Segurens B."/>
            <person name="Wincker P."/>
            <person name="D'Hont A."/>
            <person name="Scarpelli C."/>
            <person name="Weissenbach J."/>
            <person name="Salanoubat M."/>
            <person name="Quetier F."/>
            <person name="Yu Y."/>
            <person name="Kim H.R."/>
            <person name="Rambo T."/>
            <person name="Currie J."/>
            <person name="Collura K."/>
            <person name="Luo M."/>
            <person name="Yang T."/>
            <person name="Ammiraju J.S.S."/>
            <person name="Engler F."/>
            <person name="Soderlund C."/>
            <person name="Wing R.A."/>
            <person name="Palmer L.E."/>
            <person name="de la Bastide M."/>
            <person name="Spiegel L."/>
            <person name="Nascimento L."/>
            <person name="Zutavern T."/>
            <person name="O'Shaughnessy A."/>
            <person name="Dike S."/>
            <person name="Dedhia N."/>
            <person name="Preston R."/>
            <person name="Balija V."/>
            <person name="McCombie W.R."/>
            <person name="Chow T."/>
            <person name="Chen H."/>
            <person name="Chung M."/>
            <person name="Chen C."/>
            <person name="Shaw J."/>
            <person name="Wu H."/>
            <person name="Hsiao K."/>
            <person name="Chao Y."/>
            <person name="Chu M."/>
            <person name="Cheng C."/>
            <person name="Hour A."/>
            <person name="Lee P."/>
            <person name="Lin S."/>
            <person name="Lin Y."/>
            <person name="Liou J."/>
            <person name="Liu S."/>
            <person name="Hsing Y."/>
            <person name="Raghuvanshi S."/>
            <person name="Mohanty A."/>
            <person name="Bharti A.K."/>
            <person name="Gaur A."/>
            <person name="Gupta V."/>
            <person name="Kumar D."/>
            <person name="Ravi V."/>
            <person name="Vij S."/>
            <person name="Kapur A."/>
            <person name="Khurana P."/>
            <person name="Khurana P."/>
            <person name="Khurana J.P."/>
            <person name="Tyagi A.K."/>
            <person name="Gaikwad K."/>
            <person name="Singh A."/>
            <person name="Dalal V."/>
            <person name="Srivastava S."/>
            <person name="Dixit A."/>
            <person name="Pal A.K."/>
            <person name="Ghazi I.A."/>
            <person name="Yadav M."/>
            <person name="Pandit A."/>
            <person name="Bhargava A."/>
            <person name="Sureshbabu K."/>
            <person name="Batra K."/>
            <person name="Sharma T.R."/>
            <person name="Mohapatra T."/>
            <person name="Singh N.K."/>
            <person name="Messing J."/>
            <person name="Nelson A.B."/>
            <person name="Fuks G."/>
            <person name="Kavchok S."/>
            <person name="Keizer G."/>
            <person name="Linton E."/>
            <person name="Llaca V."/>
            <person name="Song R."/>
            <person name="Tanyolac B."/>
            <person name="Young S."/>
            <person name="Ho-Il K."/>
            <person name="Hahn J.H."/>
            <person name="Sangsakoo G."/>
            <person name="Vanavichit A."/>
            <person name="de Mattos Luiz.A.T."/>
            <person name="Zimmer P.D."/>
            <person name="Malone G."/>
            <person name="Dellagostin O."/>
            <person name="de Oliveira A.C."/>
            <person name="Bevan M."/>
            <person name="Bancroft I."/>
            <person name="Minx P."/>
            <person name="Cordum H."/>
            <person name="Wilson R."/>
            <person name="Cheng Z."/>
            <person name="Jin W."/>
            <person name="Jiang J."/>
            <person name="Leong S.A."/>
            <person name="Iwama H."/>
            <person name="Gojobori T."/>
            <person name="Itoh T."/>
            <person name="Niimura Y."/>
            <person name="Fujii Y."/>
            <person name="Habara T."/>
            <person name="Sakai H."/>
            <person name="Sato Y."/>
            <person name="Wilson G."/>
            <person name="Kumar K."/>
            <person name="McCouch S."/>
            <person name="Juretic N."/>
            <person name="Hoen D."/>
            <person name="Wright S."/>
            <person name="Bruskiewich R."/>
            <person name="Bureau T."/>
            <person name="Miyao A."/>
            <person name="Hirochika H."/>
            <person name="Nishikawa T."/>
            <person name="Kadowaki K."/>
            <person name="Sugiura M."/>
            <person name="Burr B."/>
            <person name="Sasaki T."/>
        </authorList>
    </citation>
    <scope>NUCLEOTIDE SEQUENCE [LARGE SCALE GENOMIC DNA]</scope>
    <source>
        <strain evidence="4">cv. Nipponbare</strain>
    </source>
</reference>
<sequence length="185" mass="20692">MQSLTPEHLVSSSIVGSRLVLESSCGLRNKRCAVGVRRREETTTARSVERDADLDAFMRARRLVLSSWGGRRRRPPHVPSIREIEAVAGPWFNGAVSRATPGGRRRGKRGRRRGACRGEEEREQGLEEAEEEGRRRAGRVRAEGGDERRDIRLIFRVGEGGGAREKVVGVLDKDEAVRYFACART</sequence>
<evidence type="ECO:0000313" key="2">
    <source>
        <dbReference type="EMBL" id="BAD01687.1"/>
    </source>
</evidence>
<accession>Q6YTR1</accession>
<evidence type="ECO:0000313" key="4">
    <source>
        <dbReference type="Proteomes" id="UP000000763"/>
    </source>
</evidence>
<evidence type="ECO:0000256" key="1">
    <source>
        <dbReference type="SAM" id="MobiDB-lite"/>
    </source>
</evidence>
<dbReference type="Proteomes" id="UP000000763">
    <property type="component" value="Chromosome 8"/>
</dbReference>
<reference evidence="4" key="4">
    <citation type="journal article" date="2008" name="Nucleic Acids Res.">
        <title>The rice annotation project database (RAP-DB): 2008 update.</title>
        <authorList>
            <consortium name="The rice annotation project (RAP)"/>
        </authorList>
    </citation>
    <scope>GENOME REANNOTATION</scope>
    <source>
        <strain evidence="4">cv. Nipponbare</strain>
    </source>
</reference>
<feature type="region of interest" description="Disordered" evidence="1">
    <location>
        <begin position="96"/>
        <end position="145"/>
    </location>
</feature>
<feature type="compositionally biased region" description="Basic and acidic residues" evidence="1">
    <location>
        <begin position="132"/>
        <end position="145"/>
    </location>
</feature>
<dbReference type="EMBL" id="AP004256">
    <property type="protein sequence ID" value="BAD01687.1"/>
    <property type="molecule type" value="Genomic_DNA"/>
</dbReference>
<dbReference type="AlphaFoldDB" id="Q6YTR1"/>
<feature type="compositionally biased region" description="Basic residues" evidence="1">
    <location>
        <begin position="103"/>
        <end position="115"/>
    </location>
</feature>
<dbReference type="EMBL" id="AP005925">
    <property type="protein sequence ID" value="BAD03905.1"/>
    <property type="molecule type" value="Genomic_DNA"/>
</dbReference>
<gene>
    <name evidence="2" type="ORF">OJ1224_G08.20</name>
    <name evidence="3" type="ORF">OSJNBa0030G18.3</name>
</gene>
<feature type="compositionally biased region" description="Basic and acidic residues" evidence="1">
    <location>
        <begin position="116"/>
        <end position="125"/>
    </location>
</feature>
<protein>
    <submittedName>
        <fullName evidence="3">Uncharacterized protein</fullName>
    </submittedName>
</protein>
<reference evidence="2" key="1">
    <citation type="submission" date="2001-10" db="EMBL/GenBank/DDBJ databases">
        <title>Oryza sativa nipponbare(GA3) genomic DNA, chromosome 8, BAC clone:OJ1224_G08.</title>
        <authorList>
            <person name="Sasaki T."/>
            <person name="Matsumoto T."/>
            <person name="Yamamoto K."/>
        </authorList>
    </citation>
    <scope>NUCLEOTIDE SEQUENCE</scope>
</reference>